<sequence>MQGYGYGPDYSAAQELSSSDDDNETIAIRQVIWLSSFNEEWTIPETNTRIRFPLALAVRSFNALIDSMNKDFSLRDTTRGVIFGMALVIVRLDLTLINYCVNYNY</sequence>
<gene>
    <name evidence="2" type="ORF">VNO78_15030</name>
</gene>
<evidence type="ECO:0000313" key="3">
    <source>
        <dbReference type="Proteomes" id="UP001386955"/>
    </source>
</evidence>
<dbReference type="AlphaFoldDB" id="A0AAN9SDW3"/>
<reference evidence="2 3" key="1">
    <citation type="submission" date="2024-01" db="EMBL/GenBank/DDBJ databases">
        <title>The genomes of 5 underutilized Papilionoideae crops provide insights into root nodulation and disease resistanc.</title>
        <authorList>
            <person name="Jiang F."/>
        </authorList>
    </citation>
    <scope>NUCLEOTIDE SEQUENCE [LARGE SCALE GENOMIC DNA]</scope>
    <source>
        <strain evidence="2">DUOXIRENSHENG_FW03</strain>
        <tissue evidence="2">Leaves</tissue>
    </source>
</reference>
<evidence type="ECO:0000256" key="1">
    <source>
        <dbReference type="SAM" id="MobiDB-lite"/>
    </source>
</evidence>
<protein>
    <submittedName>
        <fullName evidence="2">Uncharacterized protein</fullName>
    </submittedName>
</protein>
<proteinExistence type="predicted"/>
<organism evidence="2 3">
    <name type="scientific">Psophocarpus tetragonolobus</name>
    <name type="common">Winged bean</name>
    <name type="synonym">Dolichos tetragonolobus</name>
    <dbReference type="NCBI Taxonomy" id="3891"/>
    <lineage>
        <taxon>Eukaryota</taxon>
        <taxon>Viridiplantae</taxon>
        <taxon>Streptophyta</taxon>
        <taxon>Embryophyta</taxon>
        <taxon>Tracheophyta</taxon>
        <taxon>Spermatophyta</taxon>
        <taxon>Magnoliopsida</taxon>
        <taxon>eudicotyledons</taxon>
        <taxon>Gunneridae</taxon>
        <taxon>Pentapetalae</taxon>
        <taxon>rosids</taxon>
        <taxon>fabids</taxon>
        <taxon>Fabales</taxon>
        <taxon>Fabaceae</taxon>
        <taxon>Papilionoideae</taxon>
        <taxon>50 kb inversion clade</taxon>
        <taxon>NPAAA clade</taxon>
        <taxon>indigoferoid/millettioid clade</taxon>
        <taxon>Phaseoleae</taxon>
        <taxon>Psophocarpus</taxon>
    </lineage>
</organism>
<evidence type="ECO:0000313" key="2">
    <source>
        <dbReference type="EMBL" id="KAK7394501.1"/>
    </source>
</evidence>
<dbReference type="EMBL" id="JAYMYS010000004">
    <property type="protein sequence ID" value="KAK7394501.1"/>
    <property type="molecule type" value="Genomic_DNA"/>
</dbReference>
<keyword evidence="3" id="KW-1185">Reference proteome</keyword>
<comment type="caution">
    <text evidence="2">The sequence shown here is derived from an EMBL/GenBank/DDBJ whole genome shotgun (WGS) entry which is preliminary data.</text>
</comment>
<feature type="region of interest" description="Disordered" evidence="1">
    <location>
        <begin position="1"/>
        <end position="21"/>
    </location>
</feature>
<name>A0AAN9SDW3_PSOTE</name>
<accession>A0AAN9SDW3</accession>
<dbReference type="Proteomes" id="UP001386955">
    <property type="component" value="Unassembled WGS sequence"/>
</dbReference>